<sequence length="491" mass="54096">MRVMWRGPLIVLALALLAHLVGVLLPISPQPSDPAVASLSLRFRERVVASSGLAISSTGSFFRDRDMVFWWRFADNFGANPSTPYMFNALPLLGCLLPSPIWGLGARDAVVLLARVPPPCEYWSLTVYAMFMPRQPPLPFASLGDSVNMMNVKQHDGLFAHVITANQRTYDLVEEALVASGLPASAINLAAVPSGLGLFDDVMHLVGQVRLGTYFEALARLYKFANQTEGDAYIHSHPPVFYLRAEHDEDEWLPASTSPGYRSRSHPESADEAPLAPAFEAHGRQVVQRIGEALRTSRTPTHTLANEVTFAALKFKGLECLQKRTKCLGDGPDAAYFAPNVHEDNDAMELLQLATKDEIHVVTLVHHRLQNTAIYGSIAMVKPWRPHLPTLSKTLMAVLGTSIGVTSLDFPHTASRFVTWVFTRNAAHCAQLMEGGVLPVVDGCSVVDEADVPHHGYLTYCERVYLNPKTGLGPEWDKLLPARLYHVQLHS</sequence>
<dbReference type="AlphaFoldDB" id="A0A812P332"/>
<evidence type="ECO:0000313" key="2">
    <source>
        <dbReference type="EMBL" id="CAE7338412.1"/>
    </source>
</evidence>
<evidence type="ECO:0000313" key="3">
    <source>
        <dbReference type="Proteomes" id="UP000604046"/>
    </source>
</evidence>
<reference evidence="2" key="1">
    <citation type="submission" date="2021-02" db="EMBL/GenBank/DDBJ databases">
        <authorList>
            <person name="Dougan E. K."/>
            <person name="Rhodes N."/>
            <person name="Thang M."/>
            <person name="Chan C."/>
        </authorList>
    </citation>
    <scope>NUCLEOTIDE SEQUENCE</scope>
</reference>
<proteinExistence type="predicted"/>
<comment type="caution">
    <text evidence="2">The sequence shown here is derived from an EMBL/GenBank/DDBJ whole genome shotgun (WGS) entry which is preliminary data.</text>
</comment>
<dbReference type="Proteomes" id="UP000604046">
    <property type="component" value="Unassembled WGS sequence"/>
</dbReference>
<feature type="chain" id="PRO_5032890427" evidence="1">
    <location>
        <begin position="24"/>
        <end position="491"/>
    </location>
</feature>
<keyword evidence="3" id="KW-1185">Reference proteome</keyword>
<gene>
    <name evidence="2" type="primary">GIP</name>
    <name evidence="2" type="ORF">SNAT2548_LOCUS17715</name>
</gene>
<organism evidence="2 3">
    <name type="scientific">Symbiodinium natans</name>
    <dbReference type="NCBI Taxonomy" id="878477"/>
    <lineage>
        <taxon>Eukaryota</taxon>
        <taxon>Sar</taxon>
        <taxon>Alveolata</taxon>
        <taxon>Dinophyceae</taxon>
        <taxon>Suessiales</taxon>
        <taxon>Symbiodiniaceae</taxon>
        <taxon>Symbiodinium</taxon>
    </lineage>
</organism>
<dbReference type="EMBL" id="CAJNDS010002120">
    <property type="protein sequence ID" value="CAE7338412.1"/>
    <property type="molecule type" value="Genomic_DNA"/>
</dbReference>
<name>A0A812P332_9DINO</name>
<protein>
    <submittedName>
        <fullName evidence="2">GIP protein</fullName>
    </submittedName>
</protein>
<feature type="signal peptide" evidence="1">
    <location>
        <begin position="1"/>
        <end position="23"/>
    </location>
</feature>
<evidence type="ECO:0000256" key="1">
    <source>
        <dbReference type="SAM" id="SignalP"/>
    </source>
</evidence>
<keyword evidence="1" id="KW-0732">Signal</keyword>
<dbReference type="OrthoDB" id="432357at2759"/>
<accession>A0A812P332</accession>